<dbReference type="AlphaFoldDB" id="A0A6P1YES8"/>
<feature type="compositionally biased region" description="Basic residues" evidence="2">
    <location>
        <begin position="1"/>
        <end position="15"/>
    </location>
</feature>
<dbReference type="PANTHER" id="PTHR39965">
    <property type="entry name" value="CRISPR SYSTEM CMR SUBUNIT CMR6"/>
    <property type="match status" value="1"/>
</dbReference>
<proteinExistence type="predicted"/>
<dbReference type="Proteomes" id="UP000464452">
    <property type="component" value="Chromosome"/>
</dbReference>
<dbReference type="PANTHER" id="PTHR39965:SF1">
    <property type="entry name" value="CRISPR SYSTEM CMR SUBUNIT CMR6"/>
    <property type="match status" value="1"/>
</dbReference>
<dbReference type="EMBL" id="CP048617">
    <property type="protein sequence ID" value="QIB27283.1"/>
    <property type="molecule type" value="Genomic_DNA"/>
</dbReference>
<protein>
    <submittedName>
        <fullName evidence="4">Type III-B CRISPR module RAMP protein Cmr6</fullName>
    </submittedName>
</protein>
<dbReference type="KEGG" id="cazo:G3A45_08270"/>
<accession>A0A6P1YES8</accession>
<feature type="region of interest" description="Disordered" evidence="2">
    <location>
        <begin position="1"/>
        <end position="24"/>
    </location>
</feature>
<keyword evidence="1" id="KW-0051">Antiviral defense</keyword>
<evidence type="ECO:0000259" key="3">
    <source>
        <dbReference type="Pfam" id="PF03787"/>
    </source>
</evidence>
<feature type="domain" description="CRISPR type III-associated protein" evidence="3">
    <location>
        <begin position="113"/>
        <end position="296"/>
    </location>
</feature>
<evidence type="ECO:0000256" key="1">
    <source>
        <dbReference type="ARBA" id="ARBA00023118"/>
    </source>
</evidence>
<sequence>MNRKRMKRNNSKKNNNKMNNDEKISLKLPRDTRQLLNDNIENIGLKLNKYIKFVEKKGKEEVQKRTNNGMFRLSSAQRKLLDQITIRNRKMIIELQQAGYEIKTALFKPLWRMTIGLGIPSVRETSMLFHHIYGIPYIPASMIKGVVRNFIITEKFRGGDRKAEEAALQDEGFCDIFGCPKNSVYKESRQGKIVFFDAFPIDPVNIEWDIMNVHYQKYYNGNEYPADSQNPNPVFFLTIKDTQFYFVIGIKGENEEIKSGVFAGEKILDLTFDYFKKTLKNYGLGAKTAVGYGFMKEENLENFL</sequence>
<organism evidence="4 5">
    <name type="scientific">Caloranaerobacter azorensis</name>
    <dbReference type="NCBI Taxonomy" id="116090"/>
    <lineage>
        <taxon>Bacteria</taxon>
        <taxon>Bacillati</taxon>
        <taxon>Bacillota</taxon>
        <taxon>Tissierellia</taxon>
        <taxon>Tissierellales</taxon>
        <taxon>Thermohalobacteraceae</taxon>
        <taxon>Caloranaerobacter</taxon>
    </lineage>
</organism>
<name>A0A6P1YES8_9FIRM</name>
<dbReference type="NCBIfam" id="TIGR01898">
    <property type="entry name" value="cas_TM1791_cmr6"/>
    <property type="match status" value="1"/>
</dbReference>
<gene>
    <name evidence="4" type="primary">cmr6</name>
    <name evidence="4" type="ORF">G3A45_08270</name>
</gene>
<dbReference type="GO" id="GO:0051607">
    <property type="term" value="P:defense response to virus"/>
    <property type="evidence" value="ECO:0007669"/>
    <property type="project" value="UniProtKB-KW"/>
</dbReference>
<reference evidence="4 5" key="1">
    <citation type="submission" date="2020-02" db="EMBL/GenBank/DDBJ databases">
        <title>Thermophilic hydrogen producing bacteria, Caloranaerobacter azorensis.</title>
        <authorList>
            <person name="Baek K."/>
        </authorList>
    </citation>
    <scope>NUCLEOTIDE SEQUENCE [LARGE SCALE GENOMIC DNA]</scope>
    <source>
        <strain evidence="4 5">T3-1</strain>
    </source>
</reference>
<dbReference type="Pfam" id="PF03787">
    <property type="entry name" value="RAMPs"/>
    <property type="match status" value="1"/>
</dbReference>
<evidence type="ECO:0000313" key="4">
    <source>
        <dbReference type="EMBL" id="QIB27283.1"/>
    </source>
</evidence>
<dbReference type="InterPro" id="IPR010172">
    <property type="entry name" value="CRISPR-assoc_prot_TM1791"/>
</dbReference>
<evidence type="ECO:0000313" key="5">
    <source>
        <dbReference type="Proteomes" id="UP000464452"/>
    </source>
</evidence>
<evidence type="ECO:0000256" key="2">
    <source>
        <dbReference type="SAM" id="MobiDB-lite"/>
    </source>
</evidence>
<dbReference type="InterPro" id="IPR005537">
    <property type="entry name" value="RAMP_III_fam"/>
</dbReference>
<dbReference type="RefSeq" id="WP_163235141.1">
    <property type="nucleotide sequence ID" value="NZ_CP048617.1"/>
</dbReference>